<keyword evidence="2" id="KW-0117">Actin capping</keyword>
<dbReference type="Gene3D" id="1.10.418.10">
    <property type="entry name" value="Calponin-like domain"/>
    <property type="match status" value="2"/>
</dbReference>
<organism evidence="7 8">
    <name type="scientific">Anaeramoeba flamelloides</name>
    <dbReference type="NCBI Taxonomy" id="1746091"/>
    <lineage>
        <taxon>Eukaryota</taxon>
        <taxon>Metamonada</taxon>
        <taxon>Anaeramoebidae</taxon>
        <taxon>Anaeramoeba</taxon>
    </lineage>
</organism>
<dbReference type="Pfam" id="PF00307">
    <property type="entry name" value="CH"/>
    <property type="match status" value="2"/>
</dbReference>
<dbReference type="Proteomes" id="UP001150062">
    <property type="component" value="Unassembled WGS sequence"/>
</dbReference>
<dbReference type="InterPro" id="IPR029071">
    <property type="entry name" value="Ubiquitin-like_domsf"/>
</dbReference>
<evidence type="ECO:0000259" key="5">
    <source>
        <dbReference type="PROSITE" id="PS50021"/>
    </source>
</evidence>
<dbReference type="InterPro" id="IPR000159">
    <property type="entry name" value="RA_dom"/>
</dbReference>
<feature type="region of interest" description="Disordered" evidence="3">
    <location>
        <begin position="169"/>
        <end position="195"/>
    </location>
</feature>
<dbReference type="Gene3D" id="2.30.29.30">
    <property type="entry name" value="Pleckstrin-homology domain (PH domain)/Phosphotyrosine-binding domain (PTB)"/>
    <property type="match status" value="1"/>
</dbReference>
<evidence type="ECO:0000259" key="4">
    <source>
        <dbReference type="PROSITE" id="PS50003"/>
    </source>
</evidence>
<feature type="compositionally biased region" description="Basic and acidic residues" evidence="3">
    <location>
        <begin position="251"/>
        <end position="266"/>
    </location>
</feature>
<feature type="domain" description="Calponin-homology (CH)" evidence="5">
    <location>
        <begin position="825"/>
        <end position="935"/>
    </location>
</feature>
<dbReference type="SUPFAM" id="SSF47576">
    <property type="entry name" value="Calponin-homology domain, CH-domain"/>
    <property type="match status" value="1"/>
</dbReference>
<dbReference type="PROSITE" id="PS50200">
    <property type="entry name" value="RA"/>
    <property type="match status" value="1"/>
</dbReference>
<dbReference type="SUPFAM" id="SSF54236">
    <property type="entry name" value="Ubiquitin-like"/>
    <property type="match status" value="2"/>
</dbReference>
<dbReference type="SUPFAM" id="SSF50729">
    <property type="entry name" value="PH domain-like"/>
    <property type="match status" value="1"/>
</dbReference>
<sequence>MISNQKKLSRVYNNNRKRFLPKLSKEEIHKLRFSRFVRRKELPKQLQARGYRRFKRKKIVLLPTKLEQVYTSLTQKGLNKRLLLLYHKSLLKNAQDLGVNTYGLNKNDLAVSKSDPISTVKRTEDLNKPLFQQSDFHQKSQTFYKSLIEEEKKKKKKKSQAQKIEIKIEIEKSNNEKNDPINNNSNEKPKGTHHLNTLGRSLTTIEPLTKERPLKRKTLSFQEKEIYDDTGKKKRLSAPIGTTIKIGNQDEEGKRIQTKSENEKVNKKYTQRGAEKSVTKENEMQNNQKQSLLIKQQEEFEKLKLEEIKATVVRVYFNDDSWKTLRLEPTDTVGKLIKKTRNKTFDKDTTNFVLIERKGKVDRILDERFNAWFIKKKWCSQDDDFNRFVFLNPSKIEKKNVLSSDEFIISRIYFEDETHKTLKINRKQIALDIVKIVCSKIFIKEFYEYSLYVKNFSNCIVKSNSMNKIVCDNNGFGSSSSSNNTHKGDITGNGGSDGDGDDDNVDNNDGVDDGEDDGGVTFRLCEDDENIYTLIKDWEIRSENSILLFKDREYQKPKEDQVEYQGKLISKNLLLKLKAEEKENQQTSNSSDQKESKFQNTNNDKISNLMKNSILSEGNQNNNENSTTIDTTEEIETEKNKIKKLKKFSKFKSRFGNKKKKKMSTININQNELTRNTTKEEAEPVAKIKGDKYGKLNLIQFESNTGYKAQRVYLSLQGKRCFYFLNFKSTTPSGNFSLLNSAITQDQNMVKKLNLSNCFTILTMKGESLTFQCQDPNEFNNWFETISKNIINTGQKRDPRLMMAKRKKLRSGSITLTKNNKLNFEEQKICFTNWINWQLSKNTNTNSQKRRVENLEKDLSDGVILAQLFESLTSKTLKIITKPKFLTQKLDNLNQVLTSIQNNGINLHLINEEDVIEGRINSILLLIWLLIYKLLNNGLSRTNLLQWVREKLSSLNITVGNFESGFQSALIFNSLLYNHNNNLTNPNDLDPNDFQKNWQLFISNMESCYKIPPLFIPKDFKKIPDSRVIMTLVFVIKQYVYHEI</sequence>
<dbReference type="SMART" id="SM00033">
    <property type="entry name" value="CH"/>
    <property type="match status" value="2"/>
</dbReference>
<comment type="similarity">
    <text evidence="1">Belongs to the spectrin family.</text>
</comment>
<accession>A0ABQ8Z5G7</accession>
<evidence type="ECO:0000259" key="6">
    <source>
        <dbReference type="PROSITE" id="PS50200"/>
    </source>
</evidence>
<proteinExistence type="inferred from homology"/>
<dbReference type="PROSITE" id="PS50021">
    <property type="entry name" value="CH"/>
    <property type="match status" value="2"/>
</dbReference>
<evidence type="ECO:0000313" key="8">
    <source>
        <dbReference type="Proteomes" id="UP001150062"/>
    </source>
</evidence>
<feature type="region of interest" description="Disordered" evidence="3">
    <location>
        <begin position="251"/>
        <end position="284"/>
    </location>
</feature>
<dbReference type="SMART" id="SM00233">
    <property type="entry name" value="PH"/>
    <property type="match status" value="1"/>
</dbReference>
<dbReference type="InterPro" id="IPR001849">
    <property type="entry name" value="PH_domain"/>
</dbReference>
<name>A0ABQ8Z5G7_9EUKA</name>
<feature type="compositionally biased region" description="Basic and acidic residues" evidence="3">
    <location>
        <begin position="169"/>
        <end position="179"/>
    </location>
</feature>
<feature type="domain" description="Ras-associating" evidence="6">
    <location>
        <begin position="309"/>
        <end position="395"/>
    </location>
</feature>
<reference evidence="7" key="1">
    <citation type="submission" date="2022-08" db="EMBL/GenBank/DDBJ databases">
        <title>Novel sulfate-reducing endosymbionts in the free-living metamonad Anaeramoeba.</title>
        <authorList>
            <person name="Jerlstrom-Hultqvist J."/>
            <person name="Cepicka I."/>
            <person name="Gallot-Lavallee L."/>
            <person name="Salas-Leiva D."/>
            <person name="Curtis B.A."/>
            <person name="Zahonova K."/>
            <person name="Pipaliya S."/>
            <person name="Dacks J."/>
            <person name="Roger A.J."/>
        </authorList>
    </citation>
    <scope>NUCLEOTIDE SEQUENCE</scope>
    <source>
        <strain evidence="7">Schooner1</strain>
    </source>
</reference>
<dbReference type="PANTHER" id="PTHR11915">
    <property type="entry name" value="SPECTRIN/FILAMIN RELATED CYTOSKELETAL PROTEIN"/>
    <property type="match status" value="1"/>
</dbReference>
<feature type="compositionally biased region" description="Basic and acidic residues" evidence="3">
    <location>
        <begin position="273"/>
        <end position="283"/>
    </location>
</feature>
<dbReference type="InterPro" id="IPR011993">
    <property type="entry name" value="PH-like_dom_sf"/>
</dbReference>
<dbReference type="InterPro" id="IPR036872">
    <property type="entry name" value="CH_dom_sf"/>
</dbReference>
<protein>
    <submittedName>
        <fullName evidence="7">Spectrin beta chain</fullName>
    </submittedName>
</protein>
<dbReference type="Pfam" id="PF00788">
    <property type="entry name" value="RA"/>
    <property type="match status" value="1"/>
</dbReference>
<feature type="domain" description="Calponin-homology (CH)" evidence="5">
    <location>
        <begin position="938"/>
        <end position="1041"/>
    </location>
</feature>
<evidence type="ECO:0000256" key="3">
    <source>
        <dbReference type="SAM" id="MobiDB-lite"/>
    </source>
</evidence>
<dbReference type="PROSITE" id="PS50003">
    <property type="entry name" value="PH_DOMAIN"/>
    <property type="match status" value="1"/>
</dbReference>
<keyword evidence="8" id="KW-1185">Reference proteome</keyword>
<evidence type="ECO:0000256" key="2">
    <source>
        <dbReference type="ARBA" id="ARBA00022467"/>
    </source>
</evidence>
<feature type="region of interest" description="Disordered" evidence="3">
    <location>
        <begin position="479"/>
        <end position="522"/>
    </location>
</feature>
<feature type="compositionally biased region" description="Acidic residues" evidence="3">
    <location>
        <begin position="498"/>
        <end position="518"/>
    </location>
</feature>
<gene>
    <name evidence="7" type="ORF">M0813_14578</name>
</gene>
<evidence type="ECO:0000256" key="1">
    <source>
        <dbReference type="ARBA" id="ARBA00006826"/>
    </source>
</evidence>
<feature type="region of interest" description="Disordered" evidence="3">
    <location>
        <begin position="581"/>
        <end position="606"/>
    </location>
</feature>
<evidence type="ECO:0000313" key="7">
    <source>
        <dbReference type="EMBL" id="KAJ6252030.1"/>
    </source>
</evidence>
<dbReference type="InterPro" id="IPR001715">
    <property type="entry name" value="CH_dom"/>
</dbReference>
<dbReference type="Gene3D" id="3.10.20.90">
    <property type="entry name" value="Phosphatidylinositol 3-kinase Catalytic Subunit, Chain A, domain 1"/>
    <property type="match status" value="2"/>
</dbReference>
<dbReference type="EMBL" id="JAOAOG010000050">
    <property type="protein sequence ID" value="KAJ6252030.1"/>
    <property type="molecule type" value="Genomic_DNA"/>
</dbReference>
<comment type="caution">
    <text evidence="7">The sequence shown here is derived from an EMBL/GenBank/DDBJ whole genome shotgun (WGS) entry which is preliminary data.</text>
</comment>
<dbReference type="Pfam" id="PF00169">
    <property type="entry name" value="PH"/>
    <property type="match status" value="1"/>
</dbReference>
<feature type="domain" description="PH" evidence="4">
    <location>
        <begin position="689"/>
        <end position="791"/>
    </location>
</feature>